<keyword evidence="4" id="KW-1185">Reference proteome</keyword>
<dbReference type="InterPro" id="IPR008719">
    <property type="entry name" value="N2O_reductase_NosL"/>
</dbReference>
<evidence type="ECO:0000313" key="3">
    <source>
        <dbReference type="EMBL" id="SGZ15448.1"/>
    </source>
</evidence>
<dbReference type="GeneID" id="61297891"/>
<dbReference type="RefSeq" id="WP_075473434.1">
    <property type="nucleotide sequence ID" value="NZ_CAWQZC010000009.1"/>
</dbReference>
<proteinExistence type="predicted"/>
<dbReference type="EMBL" id="FPLJ01000113">
    <property type="protein sequence ID" value="SGZ01718.1"/>
    <property type="molecule type" value="Genomic_DNA"/>
</dbReference>
<evidence type="ECO:0000313" key="2">
    <source>
        <dbReference type="EMBL" id="SGZ01718.1"/>
    </source>
</evidence>
<protein>
    <submittedName>
        <fullName evidence="3">Hypothetical nosL protein</fullName>
    </submittedName>
</protein>
<feature type="signal peptide" evidence="1">
    <location>
        <begin position="1"/>
        <end position="23"/>
    </location>
</feature>
<dbReference type="Proteomes" id="UP000182660">
    <property type="component" value="Unassembled WGS sequence"/>
</dbReference>
<reference evidence="3 5" key="2">
    <citation type="submission" date="2016-11" db="EMBL/GenBank/DDBJ databases">
        <authorList>
            <person name="Jaros S."/>
            <person name="Januszkiewicz K."/>
            <person name="Wedrychowicz H."/>
        </authorList>
    </citation>
    <scope>NUCLEOTIDE SEQUENCE [LARGE SCALE GENOMIC DNA]</scope>
    <source>
        <strain evidence="3">NVI 5450</strain>
    </source>
</reference>
<dbReference type="Gene3D" id="3.30.70.2060">
    <property type="match status" value="1"/>
</dbReference>
<dbReference type="EMBL" id="FPLD01000121">
    <property type="protein sequence ID" value="SGZ15448.1"/>
    <property type="molecule type" value="Genomic_DNA"/>
</dbReference>
<dbReference type="PANTHER" id="PTHR41247">
    <property type="entry name" value="HTH-TYPE TRANSCRIPTIONAL REPRESSOR YCNK"/>
    <property type="match status" value="1"/>
</dbReference>
<sequence>MFNSKLKALSLGVLLALTVGCNAQSEREVMVHHAVQIEQADSCHLCGMTISNFPGPKGESYESNKDSINKFCSTRDLFGYILQPENRRQVKEVFVHDMSKTPWGSPTDDHFVNAKDAWFVIGSSQTGAMGKTLGSFSAKVDAEVFIQEFGGQLYTFDEITLADL</sequence>
<dbReference type="AlphaFoldDB" id="A0A1L0A6U1"/>
<name>A0A1L0A6U1_9GAMM</name>
<evidence type="ECO:0000313" key="4">
    <source>
        <dbReference type="Proteomes" id="UP000182660"/>
    </source>
</evidence>
<evidence type="ECO:0000313" key="5">
    <source>
        <dbReference type="Proteomes" id="UP000183794"/>
    </source>
</evidence>
<dbReference type="Pfam" id="PF05573">
    <property type="entry name" value="NosL"/>
    <property type="match status" value="1"/>
</dbReference>
<accession>A0A1L0A6U1</accession>
<gene>
    <name evidence="2" type="ORF">MT2528_4285</name>
    <name evidence="3" type="ORF">NVI5450_4177</name>
</gene>
<organism evidence="3 5">
    <name type="scientific">Moritella viscosa</name>
    <dbReference type="NCBI Taxonomy" id="80854"/>
    <lineage>
        <taxon>Bacteria</taxon>
        <taxon>Pseudomonadati</taxon>
        <taxon>Pseudomonadota</taxon>
        <taxon>Gammaproteobacteria</taxon>
        <taxon>Alteromonadales</taxon>
        <taxon>Moritellaceae</taxon>
        <taxon>Moritella</taxon>
    </lineage>
</organism>
<dbReference type="Gene3D" id="3.30.70.2050">
    <property type="match status" value="1"/>
</dbReference>
<keyword evidence="1" id="KW-0732">Signal</keyword>
<feature type="chain" id="PRO_5012340257" evidence="1">
    <location>
        <begin position="24"/>
        <end position="164"/>
    </location>
</feature>
<reference evidence="2 4" key="1">
    <citation type="submission" date="2016-11" db="EMBL/GenBank/DDBJ databases">
        <authorList>
            <person name="Klemetsen T."/>
        </authorList>
    </citation>
    <scope>NUCLEOTIDE SEQUENCE [LARGE SCALE GENOMIC DNA]</scope>
    <source>
        <strain evidence="2">MT 2528</strain>
    </source>
</reference>
<dbReference type="PROSITE" id="PS51257">
    <property type="entry name" value="PROKAR_LIPOPROTEIN"/>
    <property type="match status" value="1"/>
</dbReference>
<dbReference type="Proteomes" id="UP000183794">
    <property type="component" value="Unassembled WGS sequence"/>
</dbReference>
<evidence type="ECO:0000256" key="1">
    <source>
        <dbReference type="SAM" id="SignalP"/>
    </source>
</evidence>
<dbReference type="PANTHER" id="PTHR41247:SF1">
    <property type="entry name" value="HTH-TYPE TRANSCRIPTIONAL REPRESSOR YCNK"/>
    <property type="match status" value="1"/>
</dbReference>
<dbReference type="SUPFAM" id="SSF160387">
    <property type="entry name" value="NosL/MerB-like"/>
    <property type="match status" value="1"/>
</dbReference>
<dbReference type="OrthoDB" id="982633at2"/>